<dbReference type="AlphaFoldDB" id="A0AAV2EQF9"/>
<gene>
    <name evidence="2" type="ORF">LTRI10_LOCUS28635</name>
</gene>
<protein>
    <submittedName>
        <fullName evidence="2">Uncharacterized protein</fullName>
    </submittedName>
</protein>
<evidence type="ECO:0000313" key="2">
    <source>
        <dbReference type="EMBL" id="CAL1387665.1"/>
    </source>
</evidence>
<sequence length="132" mass="14746">MLLELHNNIVPFLCLSWMEGNPETFPFMGKVSSHFNRVALYLQFTFCRATSSSSSVNSRPPDEKRGFQWRRNGKQSGVGEREKGAVAGGVTKNCSAGAGARRHGYDRGGRKSVIEGRAERERNRNGGGRRWK</sequence>
<dbReference type="EMBL" id="OZ034818">
    <property type="protein sequence ID" value="CAL1387665.1"/>
    <property type="molecule type" value="Genomic_DNA"/>
</dbReference>
<evidence type="ECO:0000313" key="3">
    <source>
        <dbReference type="Proteomes" id="UP001497516"/>
    </source>
</evidence>
<proteinExistence type="predicted"/>
<evidence type="ECO:0000256" key="1">
    <source>
        <dbReference type="SAM" id="MobiDB-lite"/>
    </source>
</evidence>
<keyword evidence="3" id="KW-1185">Reference proteome</keyword>
<feature type="compositionally biased region" description="Basic and acidic residues" evidence="1">
    <location>
        <begin position="103"/>
        <end position="124"/>
    </location>
</feature>
<reference evidence="2 3" key="1">
    <citation type="submission" date="2024-04" db="EMBL/GenBank/DDBJ databases">
        <authorList>
            <person name="Fracassetti M."/>
        </authorList>
    </citation>
    <scope>NUCLEOTIDE SEQUENCE [LARGE SCALE GENOMIC DNA]</scope>
</reference>
<dbReference type="Proteomes" id="UP001497516">
    <property type="component" value="Chromosome 5"/>
</dbReference>
<feature type="region of interest" description="Disordered" evidence="1">
    <location>
        <begin position="50"/>
        <end position="132"/>
    </location>
</feature>
<name>A0AAV2EQF9_9ROSI</name>
<accession>A0AAV2EQF9</accession>
<organism evidence="2 3">
    <name type="scientific">Linum trigynum</name>
    <dbReference type="NCBI Taxonomy" id="586398"/>
    <lineage>
        <taxon>Eukaryota</taxon>
        <taxon>Viridiplantae</taxon>
        <taxon>Streptophyta</taxon>
        <taxon>Embryophyta</taxon>
        <taxon>Tracheophyta</taxon>
        <taxon>Spermatophyta</taxon>
        <taxon>Magnoliopsida</taxon>
        <taxon>eudicotyledons</taxon>
        <taxon>Gunneridae</taxon>
        <taxon>Pentapetalae</taxon>
        <taxon>rosids</taxon>
        <taxon>fabids</taxon>
        <taxon>Malpighiales</taxon>
        <taxon>Linaceae</taxon>
        <taxon>Linum</taxon>
    </lineage>
</organism>